<dbReference type="AlphaFoldDB" id="A0A5J4VL50"/>
<comment type="caution">
    <text evidence="5">The sequence shown here is derived from an EMBL/GenBank/DDBJ whole genome shotgun (WGS) entry which is preliminary data.</text>
</comment>
<dbReference type="OrthoDB" id="446113at2759"/>
<dbReference type="PANTHER" id="PTHR47640:SF10">
    <property type="entry name" value="TRNA SELENOCYSTEINE 1-ASSOCIATED PROTEIN 1-RELATED"/>
    <property type="match status" value="1"/>
</dbReference>
<evidence type="ECO:0000313" key="6">
    <source>
        <dbReference type="Proteomes" id="UP000324800"/>
    </source>
</evidence>
<dbReference type="SUPFAM" id="SSF54928">
    <property type="entry name" value="RNA-binding domain, RBD"/>
    <property type="match status" value="1"/>
</dbReference>
<gene>
    <name evidence="5" type="ORF">EZS28_021531</name>
</gene>
<dbReference type="SMART" id="SM00360">
    <property type="entry name" value="RRM"/>
    <property type="match status" value="1"/>
</dbReference>
<feature type="non-terminal residue" evidence="5">
    <location>
        <position position="250"/>
    </location>
</feature>
<dbReference type="PANTHER" id="PTHR47640">
    <property type="entry name" value="TRNA SELENOCYSTEINE 1-ASSOCIATED PROTEIN 1-RELATED-RELATED"/>
    <property type="match status" value="1"/>
</dbReference>
<dbReference type="GO" id="GO:0003729">
    <property type="term" value="F:mRNA binding"/>
    <property type="evidence" value="ECO:0007669"/>
    <property type="project" value="InterPro"/>
</dbReference>
<dbReference type="InterPro" id="IPR050825">
    <property type="entry name" value="RBM42_RBP45_47-like"/>
</dbReference>
<proteinExistence type="predicted"/>
<reference evidence="5 6" key="1">
    <citation type="submission" date="2019-03" db="EMBL/GenBank/DDBJ databases">
        <title>Single cell metagenomics reveals metabolic interactions within the superorganism composed of flagellate Streblomastix strix and complex community of Bacteroidetes bacteria on its surface.</title>
        <authorList>
            <person name="Treitli S.C."/>
            <person name="Kolisko M."/>
            <person name="Husnik F."/>
            <person name="Keeling P."/>
            <person name="Hampl V."/>
        </authorList>
    </citation>
    <scope>NUCLEOTIDE SEQUENCE [LARGE SCALE GENOMIC DNA]</scope>
    <source>
        <strain evidence="5">ST1C</strain>
    </source>
</reference>
<keyword evidence="2 3" id="KW-0694">RNA-binding</keyword>
<dbReference type="InterPro" id="IPR000504">
    <property type="entry name" value="RRM_dom"/>
</dbReference>
<evidence type="ECO:0000256" key="2">
    <source>
        <dbReference type="ARBA" id="ARBA00022884"/>
    </source>
</evidence>
<evidence type="ECO:0000256" key="3">
    <source>
        <dbReference type="PROSITE-ProRule" id="PRU00176"/>
    </source>
</evidence>
<dbReference type="Proteomes" id="UP000324800">
    <property type="component" value="Unassembled WGS sequence"/>
</dbReference>
<dbReference type="PROSITE" id="PS50102">
    <property type="entry name" value="RRM"/>
    <property type="match status" value="1"/>
</dbReference>
<dbReference type="Pfam" id="PF00076">
    <property type="entry name" value="RRM_1"/>
    <property type="match status" value="1"/>
</dbReference>
<organism evidence="5 6">
    <name type="scientific">Streblomastix strix</name>
    <dbReference type="NCBI Taxonomy" id="222440"/>
    <lineage>
        <taxon>Eukaryota</taxon>
        <taxon>Metamonada</taxon>
        <taxon>Preaxostyla</taxon>
        <taxon>Oxymonadida</taxon>
        <taxon>Streblomastigidae</taxon>
        <taxon>Streblomastix</taxon>
    </lineage>
</organism>
<feature type="domain" description="RRM" evidence="4">
    <location>
        <begin position="135"/>
        <end position="214"/>
    </location>
</feature>
<name>A0A5J4VL50_9EUKA</name>
<evidence type="ECO:0000256" key="1">
    <source>
        <dbReference type="ARBA" id="ARBA00022737"/>
    </source>
</evidence>
<accession>A0A5J4VL50</accession>
<dbReference type="EMBL" id="SNRW01006504">
    <property type="protein sequence ID" value="KAA6382943.1"/>
    <property type="molecule type" value="Genomic_DNA"/>
</dbReference>
<dbReference type="InterPro" id="IPR035979">
    <property type="entry name" value="RBD_domain_sf"/>
</dbReference>
<dbReference type="Gene3D" id="3.30.70.330">
    <property type="match status" value="2"/>
</dbReference>
<evidence type="ECO:0000259" key="4">
    <source>
        <dbReference type="PROSITE" id="PS50102"/>
    </source>
</evidence>
<protein>
    <submittedName>
        <fullName evidence="5">Putative Polyadenylate-binding protein RBP45C</fullName>
    </submittedName>
</protein>
<dbReference type="InterPro" id="IPR012677">
    <property type="entry name" value="Nucleotide-bd_a/b_plait_sf"/>
</dbReference>
<keyword evidence="1" id="KW-0677">Repeat</keyword>
<sequence>MYLSQQHYIKSLAMIIALAGGCGETNYKYITDILANIKNFFLAVYQGWDATDISTPGISSQLALVNSQECVEEEGCNEEIEANLFNQGYGFLECTSSFAAQNIMAKYNQKRIPNTNRTFKLNWASYSSGKADNDYALYVGDLPSMVTDTILFQTFFAKFPSCKHAKVITDPQTGQSKNYGFVHFNTPEGFKSAIVRMNGQLCMGQPMRIRAATSTKRNAEMRGERELAEIESLVASQGGTVGYQFGEGRD</sequence>
<dbReference type="GO" id="GO:0005829">
    <property type="term" value="C:cytosol"/>
    <property type="evidence" value="ECO:0007669"/>
    <property type="project" value="TreeGrafter"/>
</dbReference>
<evidence type="ECO:0000313" key="5">
    <source>
        <dbReference type="EMBL" id="KAA6382943.1"/>
    </source>
</evidence>